<proteinExistence type="inferred from homology"/>
<evidence type="ECO:0000313" key="9">
    <source>
        <dbReference type="EMBL" id="WFG39195.1"/>
    </source>
</evidence>
<gene>
    <name evidence="8" type="ORF">GKO46_03235</name>
    <name evidence="9" type="ORF">GKO48_06025</name>
</gene>
<comment type="similarity">
    <text evidence="1">Belongs to the Fur family.</text>
</comment>
<dbReference type="PANTHER" id="PTHR33202">
    <property type="entry name" value="ZINC UPTAKE REGULATION PROTEIN"/>
    <property type="match status" value="1"/>
</dbReference>
<keyword evidence="7" id="KW-0479">Metal-binding</keyword>
<reference evidence="10" key="3">
    <citation type="submission" date="2023-06" db="EMBL/GenBank/DDBJ databases">
        <title>Pangenomics reveal diversification of enzyme families and niche specialization in globally abundant SAR202 bacteria.</title>
        <authorList>
            <person name="Saw J.H.W."/>
        </authorList>
    </citation>
    <scope>NUCLEOTIDE SEQUENCE [LARGE SCALE GENOMIC DNA]</scope>
    <source>
        <strain evidence="10">JH1073</strain>
    </source>
</reference>
<dbReference type="EMBL" id="CP046147">
    <property type="protein sequence ID" value="WFG39195.1"/>
    <property type="molecule type" value="Genomic_DNA"/>
</dbReference>
<feature type="binding site" evidence="7">
    <location>
        <position position="99"/>
    </location>
    <ligand>
        <name>Zn(2+)</name>
        <dbReference type="ChEBI" id="CHEBI:29105"/>
    </ligand>
</feature>
<evidence type="ECO:0008006" key="12">
    <source>
        <dbReference type="Google" id="ProtNLM"/>
    </source>
</evidence>
<keyword evidence="2" id="KW-0678">Repressor</keyword>
<evidence type="ECO:0000313" key="8">
    <source>
        <dbReference type="EMBL" id="MDG0866081.1"/>
    </source>
</evidence>
<dbReference type="GO" id="GO:0000976">
    <property type="term" value="F:transcription cis-regulatory region binding"/>
    <property type="evidence" value="ECO:0007669"/>
    <property type="project" value="TreeGrafter"/>
</dbReference>
<comment type="cofactor">
    <cofactor evidence="7">
        <name>Zn(2+)</name>
        <dbReference type="ChEBI" id="CHEBI:29105"/>
    </cofactor>
    <text evidence="7">Binds 1 zinc ion per subunit.</text>
</comment>
<dbReference type="Proteomes" id="UP001219901">
    <property type="component" value="Chromosome"/>
</dbReference>
<dbReference type="AlphaFoldDB" id="A0AAJ5ZH09"/>
<evidence type="ECO:0000313" key="11">
    <source>
        <dbReference type="Proteomes" id="UP001321249"/>
    </source>
</evidence>
<keyword evidence="3 7" id="KW-0862">Zinc</keyword>
<protein>
    <recommendedName>
        <fullName evidence="12">Transcriptional repressor</fullName>
    </recommendedName>
</protein>
<keyword evidence="5" id="KW-0238">DNA-binding</keyword>
<evidence type="ECO:0000256" key="7">
    <source>
        <dbReference type="PIRSR" id="PIRSR602481-1"/>
    </source>
</evidence>
<keyword evidence="10" id="KW-1185">Reference proteome</keyword>
<dbReference type="GO" id="GO:0045892">
    <property type="term" value="P:negative regulation of DNA-templated transcription"/>
    <property type="evidence" value="ECO:0007669"/>
    <property type="project" value="TreeGrafter"/>
</dbReference>
<evidence type="ECO:0000256" key="4">
    <source>
        <dbReference type="ARBA" id="ARBA00023015"/>
    </source>
</evidence>
<dbReference type="InterPro" id="IPR036390">
    <property type="entry name" value="WH_DNA-bd_sf"/>
</dbReference>
<dbReference type="Proteomes" id="UP001321249">
    <property type="component" value="Unassembled WGS sequence"/>
</dbReference>
<sequence>MPESNESPTDVLRGSGLRATPARRAVIEMLRSTHNHMTVAEVIDGLKNSGANFDQSTVYRVLSDLGGVGLVAESRLSPGDTVFEWISQSNHHHLQCTSCGRTLPLDDELVQNFISEVHERHGFHVNATHLVLSGIEHDCPEE</sequence>
<dbReference type="InterPro" id="IPR002481">
    <property type="entry name" value="FUR"/>
</dbReference>
<dbReference type="Pfam" id="PF01475">
    <property type="entry name" value="FUR"/>
    <property type="match status" value="1"/>
</dbReference>
<dbReference type="SUPFAM" id="SSF46785">
    <property type="entry name" value="Winged helix' DNA-binding domain"/>
    <property type="match status" value="1"/>
</dbReference>
<dbReference type="RefSeq" id="WP_342822645.1">
    <property type="nucleotide sequence ID" value="NZ_CP046146.1"/>
</dbReference>
<dbReference type="GO" id="GO:0008270">
    <property type="term" value="F:zinc ion binding"/>
    <property type="evidence" value="ECO:0007669"/>
    <property type="project" value="TreeGrafter"/>
</dbReference>
<evidence type="ECO:0000256" key="6">
    <source>
        <dbReference type="ARBA" id="ARBA00023163"/>
    </source>
</evidence>
<reference evidence="10 11" key="1">
    <citation type="submission" date="2019-11" db="EMBL/GenBank/DDBJ databases">
        <authorList>
            <person name="Cho J.-C."/>
        </authorList>
    </citation>
    <scope>NUCLEOTIDE SEQUENCE [LARGE SCALE GENOMIC DNA]</scope>
    <source>
        <strain evidence="9 10">JH1073</strain>
        <strain evidence="8 11">JH702</strain>
    </source>
</reference>
<evidence type="ECO:0000256" key="5">
    <source>
        <dbReference type="ARBA" id="ARBA00023125"/>
    </source>
</evidence>
<dbReference type="GO" id="GO:0003700">
    <property type="term" value="F:DNA-binding transcription factor activity"/>
    <property type="evidence" value="ECO:0007669"/>
    <property type="project" value="InterPro"/>
</dbReference>
<accession>A0AAJ5ZH09</accession>
<evidence type="ECO:0000256" key="3">
    <source>
        <dbReference type="ARBA" id="ARBA00022833"/>
    </source>
</evidence>
<name>A0AAJ5ZH09_9CHLR</name>
<evidence type="ECO:0000313" key="10">
    <source>
        <dbReference type="Proteomes" id="UP001219901"/>
    </source>
</evidence>
<feature type="binding site" evidence="7">
    <location>
        <position position="96"/>
    </location>
    <ligand>
        <name>Zn(2+)</name>
        <dbReference type="ChEBI" id="CHEBI:29105"/>
    </ligand>
</feature>
<dbReference type="InterPro" id="IPR043135">
    <property type="entry name" value="Fur_C"/>
</dbReference>
<keyword evidence="4" id="KW-0805">Transcription regulation</keyword>
<feature type="binding site" evidence="7">
    <location>
        <position position="139"/>
    </location>
    <ligand>
        <name>Zn(2+)</name>
        <dbReference type="ChEBI" id="CHEBI:29105"/>
    </ligand>
</feature>
<keyword evidence="6" id="KW-0804">Transcription</keyword>
<organism evidence="9 10">
    <name type="scientific">Candidatus Lucifugimonas marina</name>
    <dbReference type="NCBI Taxonomy" id="3038979"/>
    <lineage>
        <taxon>Bacteria</taxon>
        <taxon>Bacillati</taxon>
        <taxon>Chloroflexota</taxon>
        <taxon>Dehalococcoidia</taxon>
        <taxon>SAR202 cluster</taxon>
        <taxon>Candidatus Lucifugimonadales</taxon>
        <taxon>Candidatus Lucifugimonadaceae</taxon>
        <taxon>Candidatus Lucifugimonas</taxon>
    </lineage>
</organism>
<dbReference type="CDD" id="cd07153">
    <property type="entry name" value="Fur_like"/>
    <property type="match status" value="1"/>
</dbReference>
<dbReference type="GO" id="GO:1900376">
    <property type="term" value="P:regulation of secondary metabolite biosynthetic process"/>
    <property type="evidence" value="ECO:0007669"/>
    <property type="project" value="TreeGrafter"/>
</dbReference>
<evidence type="ECO:0000256" key="2">
    <source>
        <dbReference type="ARBA" id="ARBA00022491"/>
    </source>
</evidence>
<reference evidence="9" key="2">
    <citation type="journal article" date="2023" name="Nat. Commun.">
        <title>Cultivation of marine bacteria of the SAR202 clade.</title>
        <authorList>
            <person name="Lim Y."/>
            <person name="Seo J.H."/>
            <person name="Giovannoni S.J."/>
            <person name="Kang I."/>
            <person name="Cho J.C."/>
        </authorList>
    </citation>
    <scope>NUCLEOTIDE SEQUENCE</scope>
    <source>
        <strain evidence="9">JH1073</strain>
    </source>
</reference>
<dbReference type="Gene3D" id="3.30.1490.190">
    <property type="match status" value="1"/>
</dbReference>
<dbReference type="PANTHER" id="PTHR33202:SF7">
    <property type="entry name" value="FERRIC UPTAKE REGULATION PROTEIN"/>
    <property type="match status" value="1"/>
</dbReference>
<evidence type="ECO:0000256" key="1">
    <source>
        <dbReference type="ARBA" id="ARBA00007957"/>
    </source>
</evidence>
<dbReference type="InterPro" id="IPR036388">
    <property type="entry name" value="WH-like_DNA-bd_sf"/>
</dbReference>
<dbReference type="Gene3D" id="1.10.10.10">
    <property type="entry name" value="Winged helix-like DNA-binding domain superfamily/Winged helix DNA-binding domain"/>
    <property type="match status" value="1"/>
</dbReference>
<dbReference type="EMBL" id="WMBE01000001">
    <property type="protein sequence ID" value="MDG0866081.1"/>
    <property type="molecule type" value="Genomic_DNA"/>
</dbReference>